<dbReference type="Proteomes" id="UP000177798">
    <property type="component" value="Chromosome 8"/>
</dbReference>
<dbReference type="VEuPathDB" id="FungiDB:sscle_08g066930"/>
<comment type="similarity">
    <text evidence="1">Belongs to the lcsJ thioesterase family.</text>
</comment>
<dbReference type="OMA" id="NMHKSNA"/>
<dbReference type="RefSeq" id="XP_001594033.1">
    <property type="nucleotide sequence ID" value="XM_001593983.1"/>
</dbReference>
<gene>
    <name evidence="3" type="ORF">sscle_08g066930</name>
</gene>
<dbReference type="EMBL" id="CP017821">
    <property type="protein sequence ID" value="APA11923.1"/>
    <property type="molecule type" value="Genomic_DNA"/>
</dbReference>
<dbReference type="InterPro" id="IPR029069">
    <property type="entry name" value="HotDog_dom_sf"/>
</dbReference>
<protein>
    <recommendedName>
        <fullName evidence="5">Capsule polysaccharide biosynthesis protein</fullName>
    </recommendedName>
</protein>
<evidence type="ECO:0000256" key="1">
    <source>
        <dbReference type="ARBA" id="ARBA00038476"/>
    </source>
</evidence>
<dbReference type="SUPFAM" id="SSF54637">
    <property type="entry name" value="Thioesterase/thiol ester dehydrase-isomerase"/>
    <property type="match status" value="1"/>
</dbReference>
<organism evidence="3 4">
    <name type="scientific">Sclerotinia sclerotiorum (strain ATCC 18683 / 1980 / Ss-1)</name>
    <name type="common">White mold</name>
    <name type="synonym">Whetzelinia sclerotiorum</name>
    <dbReference type="NCBI Taxonomy" id="665079"/>
    <lineage>
        <taxon>Eukaryota</taxon>
        <taxon>Fungi</taxon>
        <taxon>Dikarya</taxon>
        <taxon>Ascomycota</taxon>
        <taxon>Pezizomycotina</taxon>
        <taxon>Leotiomycetes</taxon>
        <taxon>Helotiales</taxon>
        <taxon>Sclerotiniaceae</taxon>
        <taxon>Sclerotinia</taxon>
    </lineage>
</organism>
<proteinExistence type="inferred from homology"/>
<accession>A0A1D9QBD5</accession>
<dbReference type="KEGG" id="ssl:SS1G_05461"/>
<name>A0A1D9QBD5_SCLS1</name>
<evidence type="ECO:0000313" key="4">
    <source>
        <dbReference type="Proteomes" id="UP000177798"/>
    </source>
</evidence>
<dbReference type="PANTHER" id="PTHR12475:SF4">
    <property type="entry name" value="PROTEIN THEM6"/>
    <property type="match status" value="1"/>
</dbReference>
<evidence type="ECO:0000313" key="3">
    <source>
        <dbReference type="EMBL" id="APA11923.1"/>
    </source>
</evidence>
<sequence length="369" mass="41302">MASATRLPLKSIIFTTAVVAAAGVSHVNIHKLLVDTFTGPGSYSRIAATVIVLANLKSLPGVWHFRVWNAILKHLIFTTPNIPSNLGPASLFLPTITTSHAPLWECDYNLHKSNSTYFSDLDVTRSHIICCLLEPGIHALQKNTSNKLVLDKEGNAVKGRWGIMLGGVMCNFKREIGIYQQYEMWSRILCWDRKWIYVVTHFVKKGTVRPRGFVLSDGSWFGGRNAKFEEVEGEGEGKADQKDIELDEKAIFASAVSKYVMKLGRLTVHPEVVLNASGLLPERPGGWHSMDNSGASTPEMEESFVDAKVEEEDEVKEVENEANQWDWKRVEGENKRGLQYAEHFAAMEGLHQEFSGSREPALGKYRDLL</sequence>
<dbReference type="PANTHER" id="PTHR12475">
    <property type="match status" value="1"/>
</dbReference>
<evidence type="ECO:0000256" key="2">
    <source>
        <dbReference type="SAM" id="Coils"/>
    </source>
</evidence>
<dbReference type="AlphaFoldDB" id="A0A1D9QBD5"/>
<reference evidence="4" key="1">
    <citation type="journal article" date="2017" name="Genome Biol. Evol.">
        <title>The complete genome sequence of the phytopathogenic fungus Sclerotinia sclerotiorum reveals insights into the genome architecture of broad host range pathogens.</title>
        <authorList>
            <person name="Derbyshire M."/>
            <person name="Denton-Giles M."/>
            <person name="Hegedus D."/>
            <person name="Seifbarghy S."/>
            <person name="Rollins J."/>
            <person name="van Kan J."/>
            <person name="Seidl M.F."/>
            <person name="Faino L."/>
            <person name="Mbengue M."/>
            <person name="Navaud O."/>
            <person name="Raffaele S."/>
            <person name="Hammond-Kosack K."/>
            <person name="Heard S."/>
            <person name="Oliver R."/>
        </authorList>
    </citation>
    <scope>NUCLEOTIDE SEQUENCE [LARGE SCALE GENOMIC DNA]</scope>
    <source>
        <strain evidence="4">ATCC 18683 / 1980 / Ss-1</strain>
    </source>
</reference>
<dbReference type="Pfam" id="PF13279">
    <property type="entry name" value="4HBT_2"/>
    <property type="match status" value="1"/>
</dbReference>
<feature type="coiled-coil region" evidence="2">
    <location>
        <begin position="301"/>
        <end position="328"/>
    </location>
</feature>
<keyword evidence="2" id="KW-0175">Coiled coil</keyword>
<dbReference type="InterPro" id="IPR051490">
    <property type="entry name" value="THEM6_lcsJ_thioesterase"/>
</dbReference>
<evidence type="ECO:0008006" key="5">
    <source>
        <dbReference type="Google" id="ProtNLM"/>
    </source>
</evidence>
<dbReference type="OrthoDB" id="265761at2759"/>